<keyword evidence="4" id="KW-1185">Reference proteome</keyword>
<dbReference type="PANTHER" id="PTHR34554:SF2">
    <property type="entry name" value="RGS1-HXK1-INTERACTING PROTEIN 1"/>
    <property type="match status" value="1"/>
</dbReference>
<dbReference type="InterPro" id="IPR053284">
    <property type="entry name" value="RGS1-HXK1_interactor"/>
</dbReference>
<dbReference type="OMA" id="EGADVGW"/>
<dbReference type="Proteomes" id="UP000824469">
    <property type="component" value="Unassembled WGS sequence"/>
</dbReference>
<feature type="region of interest" description="Disordered" evidence="2">
    <location>
        <begin position="1"/>
        <end position="41"/>
    </location>
</feature>
<feature type="coiled-coil region" evidence="1">
    <location>
        <begin position="151"/>
        <end position="199"/>
    </location>
</feature>
<reference evidence="3 4" key="1">
    <citation type="journal article" date="2021" name="Nat. Plants">
        <title>The Taxus genome provides insights into paclitaxel biosynthesis.</title>
        <authorList>
            <person name="Xiong X."/>
            <person name="Gou J."/>
            <person name="Liao Q."/>
            <person name="Li Y."/>
            <person name="Zhou Q."/>
            <person name="Bi G."/>
            <person name="Li C."/>
            <person name="Du R."/>
            <person name="Wang X."/>
            <person name="Sun T."/>
            <person name="Guo L."/>
            <person name="Liang H."/>
            <person name="Lu P."/>
            <person name="Wu Y."/>
            <person name="Zhang Z."/>
            <person name="Ro D.K."/>
            <person name="Shang Y."/>
            <person name="Huang S."/>
            <person name="Yan J."/>
        </authorList>
    </citation>
    <scope>NUCLEOTIDE SEQUENCE [LARGE SCALE GENOMIC DNA]</scope>
    <source>
        <strain evidence="3">Ta-2019</strain>
    </source>
</reference>
<name>A0AA38G6F9_TAXCH</name>
<dbReference type="AlphaFoldDB" id="A0AA38G6F9"/>
<protein>
    <submittedName>
        <fullName evidence="3">Uncharacterized protein</fullName>
    </submittedName>
</protein>
<feature type="non-terminal residue" evidence="3">
    <location>
        <position position="242"/>
    </location>
</feature>
<dbReference type="PANTHER" id="PTHR34554">
    <property type="entry name" value="RGS1-HXK1-INTERACTING PROTEIN 1"/>
    <property type="match status" value="1"/>
</dbReference>
<organism evidence="3 4">
    <name type="scientific">Taxus chinensis</name>
    <name type="common">Chinese yew</name>
    <name type="synonym">Taxus wallichiana var. chinensis</name>
    <dbReference type="NCBI Taxonomy" id="29808"/>
    <lineage>
        <taxon>Eukaryota</taxon>
        <taxon>Viridiplantae</taxon>
        <taxon>Streptophyta</taxon>
        <taxon>Embryophyta</taxon>
        <taxon>Tracheophyta</taxon>
        <taxon>Spermatophyta</taxon>
        <taxon>Pinopsida</taxon>
        <taxon>Pinidae</taxon>
        <taxon>Conifers II</taxon>
        <taxon>Cupressales</taxon>
        <taxon>Taxaceae</taxon>
        <taxon>Taxus</taxon>
    </lineage>
</organism>
<keyword evidence="1" id="KW-0175">Coiled coil</keyword>
<sequence>MTESALPPFAAVVTQDKSRDASSENVKSDPHNEGISHNSEVKPWHVYTAEQAQELKRSVVESTDSAVRSVKNHVGELQATSSIHYRTMLDHVPKIRSQYIVYEDAFFGKLKEGLFIARENPSTTCAVAAGLGLLLLRSPRRFLFRHTIGRFRSEESLLANAENKVKELRQSVELLKNESKKLQERATLAEEELKRGQTKLKHAGNQIQSLVRSVYKTETQATCLMDNLREIPGREALKLRAE</sequence>
<dbReference type="EMBL" id="JAHRHJ020000005">
    <property type="protein sequence ID" value="KAH9315563.1"/>
    <property type="molecule type" value="Genomic_DNA"/>
</dbReference>
<evidence type="ECO:0000313" key="3">
    <source>
        <dbReference type="EMBL" id="KAH9315563.1"/>
    </source>
</evidence>
<accession>A0AA38G6F9</accession>
<evidence type="ECO:0000256" key="2">
    <source>
        <dbReference type="SAM" id="MobiDB-lite"/>
    </source>
</evidence>
<comment type="caution">
    <text evidence="3">The sequence shown here is derived from an EMBL/GenBank/DDBJ whole genome shotgun (WGS) entry which is preliminary data.</text>
</comment>
<evidence type="ECO:0000313" key="4">
    <source>
        <dbReference type="Proteomes" id="UP000824469"/>
    </source>
</evidence>
<evidence type="ECO:0000256" key="1">
    <source>
        <dbReference type="SAM" id="Coils"/>
    </source>
</evidence>
<proteinExistence type="predicted"/>
<feature type="compositionally biased region" description="Basic and acidic residues" evidence="2">
    <location>
        <begin position="16"/>
        <end position="41"/>
    </location>
</feature>
<gene>
    <name evidence="3" type="ORF">KI387_024190</name>
</gene>